<keyword evidence="6" id="KW-1185">Reference proteome</keyword>
<dbReference type="EMBL" id="JAIQCV010000013">
    <property type="protein sequence ID" value="KAH1032632.1"/>
    <property type="molecule type" value="Genomic_DNA"/>
</dbReference>
<dbReference type="InterPro" id="IPR011006">
    <property type="entry name" value="CheY-like_superfamily"/>
</dbReference>
<accession>A0A9D3ZGM1</accession>
<dbReference type="GO" id="GO:0000160">
    <property type="term" value="P:phosphorelay signal transduction system"/>
    <property type="evidence" value="ECO:0007669"/>
    <property type="project" value="UniProtKB-KW"/>
</dbReference>
<feature type="region of interest" description="Disordered" evidence="4">
    <location>
        <begin position="1"/>
        <end position="27"/>
    </location>
</feature>
<dbReference type="AlphaFoldDB" id="A0A9D3ZGM1"/>
<keyword evidence="3" id="KW-0804">Transcription</keyword>
<dbReference type="Proteomes" id="UP000828251">
    <property type="component" value="Unassembled WGS sequence"/>
</dbReference>
<dbReference type="PANTHER" id="PTHR43874">
    <property type="entry name" value="TWO-COMPONENT RESPONSE REGULATOR"/>
    <property type="match status" value="1"/>
</dbReference>
<evidence type="ECO:0000313" key="5">
    <source>
        <dbReference type="EMBL" id="KAH1032632.1"/>
    </source>
</evidence>
<dbReference type="PANTHER" id="PTHR43874:SF205">
    <property type="entry name" value="TWO-COMPONENT RESPONSE REGULATOR ORR23"/>
    <property type="match status" value="1"/>
</dbReference>
<evidence type="ECO:0000256" key="1">
    <source>
        <dbReference type="ARBA" id="ARBA00023012"/>
    </source>
</evidence>
<dbReference type="OrthoDB" id="992045at2759"/>
<name>A0A9D3ZGM1_9ROSI</name>
<evidence type="ECO:0000256" key="2">
    <source>
        <dbReference type="ARBA" id="ARBA00023015"/>
    </source>
</evidence>
<protein>
    <recommendedName>
        <fullName evidence="7">Response regulatory domain-containing protein</fullName>
    </recommendedName>
</protein>
<proteinExistence type="predicted"/>
<sequence length="109" mass="12739">MPNGCRKPVKKARKNKHHWLKRRDSASSRQKELNLVRIYAKIKSNCIAKNYGSFVPREKKNKQEEKVSTTNQATMALKMLRENKNKYDLVITSVNMPDMDTFKLLERGS</sequence>
<evidence type="ECO:0000256" key="4">
    <source>
        <dbReference type="SAM" id="MobiDB-lite"/>
    </source>
</evidence>
<dbReference type="Gene3D" id="3.40.50.2300">
    <property type="match status" value="1"/>
</dbReference>
<keyword evidence="2" id="KW-0805">Transcription regulation</keyword>
<comment type="caution">
    <text evidence="5">The sequence shown here is derived from an EMBL/GenBank/DDBJ whole genome shotgun (WGS) entry which is preliminary data.</text>
</comment>
<keyword evidence="1" id="KW-0902">Two-component regulatory system</keyword>
<dbReference type="GO" id="GO:0009736">
    <property type="term" value="P:cytokinin-activated signaling pathway"/>
    <property type="evidence" value="ECO:0007669"/>
    <property type="project" value="InterPro"/>
</dbReference>
<evidence type="ECO:0008006" key="7">
    <source>
        <dbReference type="Google" id="ProtNLM"/>
    </source>
</evidence>
<dbReference type="SUPFAM" id="SSF52172">
    <property type="entry name" value="CheY-like"/>
    <property type="match status" value="1"/>
</dbReference>
<feature type="compositionally biased region" description="Basic residues" evidence="4">
    <location>
        <begin position="7"/>
        <end position="21"/>
    </location>
</feature>
<gene>
    <name evidence="5" type="ORF">J1N35_044806</name>
</gene>
<evidence type="ECO:0000313" key="6">
    <source>
        <dbReference type="Proteomes" id="UP000828251"/>
    </source>
</evidence>
<reference evidence="5 6" key="1">
    <citation type="journal article" date="2021" name="Plant Biotechnol. J.">
        <title>Multi-omics assisted identification of the key and species-specific regulatory components of drought-tolerant mechanisms in Gossypium stocksii.</title>
        <authorList>
            <person name="Yu D."/>
            <person name="Ke L."/>
            <person name="Zhang D."/>
            <person name="Wu Y."/>
            <person name="Sun Y."/>
            <person name="Mei J."/>
            <person name="Sun J."/>
            <person name="Sun Y."/>
        </authorList>
    </citation>
    <scope>NUCLEOTIDE SEQUENCE [LARGE SCALE GENOMIC DNA]</scope>
    <source>
        <strain evidence="6">cv. E1</strain>
        <tissue evidence="5">Leaf</tissue>
    </source>
</reference>
<dbReference type="InterPro" id="IPR045279">
    <property type="entry name" value="ARR-like"/>
</dbReference>
<evidence type="ECO:0000256" key="3">
    <source>
        <dbReference type="ARBA" id="ARBA00023163"/>
    </source>
</evidence>
<organism evidence="5 6">
    <name type="scientific">Gossypium stocksii</name>
    <dbReference type="NCBI Taxonomy" id="47602"/>
    <lineage>
        <taxon>Eukaryota</taxon>
        <taxon>Viridiplantae</taxon>
        <taxon>Streptophyta</taxon>
        <taxon>Embryophyta</taxon>
        <taxon>Tracheophyta</taxon>
        <taxon>Spermatophyta</taxon>
        <taxon>Magnoliopsida</taxon>
        <taxon>eudicotyledons</taxon>
        <taxon>Gunneridae</taxon>
        <taxon>Pentapetalae</taxon>
        <taxon>rosids</taxon>
        <taxon>malvids</taxon>
        <taxon>Malvales</taxon>
        <taxon>Malvaceae</taxon>
        <taxon>Malvoideae</taxon>
        <taxon>Gossypium</taxon>
    </lineage>
</organism>